<keyword evidence="4 7" id="KW-1133">Transmembrane helix</keyword>
<dbReference type="EMBL" id="BRXW01000019">
    <property type="protein sequence ID" value="GMI00107.1"/>
    <property type="molecule type" value="Genomic_DNA"/>
</dbReference>
<feature type="transmembrane region" description="Helical" evidence="7">
    <location>
        <begin position="192"/>
        <end position="212"/>
    </location>
</feature>
<feature type="transmembrane region" description="Helical" evidence="7">
    <location>
        <begin position="89"/>
        <end position="113"/>
    </location>
</feature>
<evidence type="ECO:0000256" key="5">
    <source>
        <dbReference type="ARBA" id="ARBA00023136"/>
    </source>
</evidence>
<evidence type="ECO:0000256" key="1">
    <source>
        <dbReference type="ARBA" id="ARBA00004141"/>
    </source>
</evidence>
<keyword evidence="3 7" id="KW-0812">Transmembrane</keyword>
<comment type="subcellular location">
    <subcellularLocation>
        <location evidence="1">Membrane</location>
        <topology evidence="1">Multi-pass membrane protein</topology>
    </subcellularLocation>
</comment>
<comment type="caution">
    <text evidence="8">The sequence shown here is derived from an EMBL/GenBank/DDBJ whole genome shotgun (WGS) entry which is preliminary data.</text>
</comment>
<evidence type="ECO:0000256" key="4">
    <source>
        <dbReference type="ARBA" id="ARBA00022989"/>
    </source>
</evidence>
<proteinExistence type="inferred from homology"/>
<keyword evidence="5 7" id="KW-0472">Membrane</keyword>
<feature type="transmembrane region" description="Helical" evidence="7">
    <location>
        <begin position="295"/>
        <end position="315"/>
    </location>
</feature>
<dbReference type="GO" id="GO:0005886">
    <property type="term" value="C:plasma membrane"/>
    <property type="evidence" value="ECO:0007669"/>
    <property type="project" value="UniProtKB-ARBA"/>
</dbReference>
<protein>
    <submittedName>
        <fullName evidence="8">Uncharacterized protein</fullName>
    </submittedName>
</protein>
<evidence type="ECO:0000256" key="3">
    <source>
        <dbReference type="ARBA" id="ARBA00022692"/>
    </source>
</evidence>
<comment type="similarity">
    <text evidence="2">Belongs to the XK family.</text>
</comment>
<sequence length="513" mass="57680">MKVNPDPLKSQISPATTTDTVDLRNPTPLPTFRQRVGFQTSILHTQVSAVLASSFIQKLEKYSIAFLSISDMVTDIIMTTRYFERGQTVFAFASLICLSFNLILLALTTGVVYKKSSWGKIIREELIVFSLIKPAVDAHRVAVKQPQEAGVIMDANAELTVGRVIEMVMESIPGTVIQLTAIAVNRDYSKTAMLSLASSITTTAFISAQVSYEWDIMKEKRKRDPRFYGCVPKRMRQKVMVTIMLLLVSMFCLVIRASSCVLLGMRGGHALVGIVLGGEWILYAVYKLARKDFEYWLPIYGPVGVLIAFFARSMIKFAGDWAGVVQFRHPGETGGAYFTLTLCCTIAIGIASAVGYRREDNMGEGGEDNGQEEETVIYGMVACCLGLVLSFVGLLLSIERAYIRTFFDTRTGSKHLQDEFSLCLDDEFKLTIFSYSENKWRPAIGDDVKEWLGDSVQRWLDMKVLWFNDLKKSQIPTWAIDDPFILGRIRNKNVMKFRREKEKVALGTVRPDR</sequence>
<evidence type="ECO:0000313" key="9">
    <source>
        <dbReference type="Proteomes" id="UP001165122"/>
    </source>
</evidence>
<evidence type="ECO:0000256" key="7">
    <source>
        <dbReference type="SAM" id="Phobius"/>
    </source>
</evidence>
<evidence type="ECO:0000256" key="6">
    <source>
        <dbReference type="SAM" id="MobiDB-lite"/>
    </source>
</evidence>
<keyword evidence="9" id="KW-1185">Reference proteome</keyword>
<feature type="compositionally biased region" description="Polar residues" evidence="6">
    <location>
        <begin position="10"/>
        <end position="20"/>
    </location>
</feature>
<evidence type="ECO:0000256" key="2">
    <source>
        <dbReference type="ARBA" id="ARBA00008789"/>
    </source>
</evidence>
<dbReference type="InterPro" id="IPR018629">
    <property type="entry name" value="XK-rel"/>
</dbReference>
<gene>
    <name evidence="8" type="ORF">TrLO_g11677</name>
</gene>
<feature type="transmembrane region" description="Helical" evidence="7">
    <location>
        <begin position="376"/>
        <end position="396"/>
    </location>
</feature>
<dbReference type="AlphaFoldDB" id="A0A9W7BYX0"/>
<evidence type="ECO:0000313" key="8">
    <source>
        <dbReference type="EMBL" id="GMI00107.1"/>
    </source>
</evidence>
<organism evidence="8 9">
    <name type="scientific">Triparma laevis f. longispina</name>
    <dbReference type="NCBI Taxonomy" id="1714387"/>
    <lineage>
        <taxon>Eukaryota</taxon>
        <taxon>Sar</taxon>
        <taxon>Stramenopiles</taxon>
        <taxon>Ochrophyta</taxon>
        <taxon>Bolidophyceae</taxon>
        <taxon>Parmales</taxon>
        <taxon>Triparmaceae</taxon>
        <taxon>Triparma</taxon>
    </lineage>
</organism>
<reference evidence="9" key="1">
    <citation type="journal article" date="2023" name="Commun. Biol.">
        <title>Genome analysis of Parmales, the sister group of diatoms, reveals the evolutionary specialization of diatoms from phago-mixotrophs to photoautotrophs.</title>
        <authorList>
            <person name="Ban H."/>
            <person name="Sato S."/>
            <person name="Yoshikawa S."/>
            <person name="Yamada K."/>
            <person name="Nakamura Y."/>
            <person name="Ichinomiya M."/>
            <person name="Sato N."/>
            <person name="Blanc-Mathieu R."/>
            <person name="Endo H."/>
            <person name="Kuwata A."/>
            <person name="Ogata H."/>
        </authorList>
    </citation>
    <scope>NUCLEOTIDE SEQUENCE [LARGE SCALE GENOMIC DNA]</scope>
    <source>
        <strain evidence="9">NIES 3700</strain>
    </source>
</reference>
<feature type="transmembrane region" description="Helical" evidence="7">
    <location>
        <begin position="241"/>
        <end position="263"/>
    </location>
</feature>
<feature type="transmembrane region" description="Helical" evidence="7">
    <location>
        <begin position="270"/>
        <end position="289"/>
    </location>
</feature>
<feature type="transmembrane region" description="Helical" evidence="7">
    <location>
        <begin position="336"/>
        <end position="356"/>
    </location>
</feature>
<dbReference type="Proteomes" id="UP001165122">
    <property type="component" value="Unassembled WGS sequence"/>
</dbReference>
<dbReference type="Pfam" id="PF09815">
    <property type="entry name" value="XK-related"/>
    <property type="match status" value="1"/>
</dbReference>
<feature type="region of interest" description="Disordered" evidence="6">
    <location>
        <begin position="1"/>
        <end position="24"/>
    </location>
</feature>
<accession>A0A9W7BYX0</accession>
<name>A0A9W7BYX0_9STRA</name>
<dbReference type="OrthoDB" id="197540at2759"/>